<dbReference type="PANTHER" id="PTHR38795">
    <property type="entry name" value="DUF6604 DOMAIN-CONTAINING PROTEIN"/>
    <property type="match status" value="1"/>
</dbReference>
<feature type="region of interest" description="Disordered" evidence="1">
    <location>
        <begin position="177"/>
        <end position="233"/>
    </location>
</feature>
<feature type="compositionally biased region" description="Polar residues" evidence="1">
    <location>
        <begin position="946"/>
        <end position="956"/>
    </location>
</feature>
<evidence type="ECO:0000256" key="1">
    <source>
        <dbReference type="SAM" id="MobiDB-lite"/>
    </source>
</evidence>
<dbReference type="InParanoid" id="Q1K5B5"/>
<dbReference type="GeneID" id="3872874"/>
<dbReference type="PIRSF" id="PIRSF028035">
    <property type="entry name" value="UCP028035"/>
    <property type="match status" value="1"/>
</dbReference>
<protein>
    <recommendedName>
        <fullName evidence="2">DUF6604 domain-containing protein</fullName>
    </recommendedName>
</protein>
<dbReference type="HOGENOM" id="CLU_013511_0_0_1"/>
<dbReference type="Proteomes" id="UP000001805">
    <property type="component" value="Chromosome 6, Linkage Group II"/>
</dbReference>
<dbReference type="PANTHER" id="PTHR38795:SF1">
    <property type="entry name" value="DUF6604 DOMAIN-CONTAINING PROTEIN"/>
    <property type="match status" value="1"/>
</dbReference>
<evidence type="ECO:0000313" key="4">
    <source>
        <dbReference type="Proteomes" id="UP000001805"/>
    </source>
</evidence>
<accession>Q1K5B5</accession>
<dbReference type="STRING" id="367110.Q1K5B5"/>
<keyword evidence="4" id="KW-1185">Reference proteome</keyword>
<evidence type="ECO:0000259" key="2">
    <source>
        <dbReference type="Pfam" id="PF20253"/>
    </source>
</evidence>
<proteinExistence type="predicted"/>
<feature type="compositionally biased region" description="Acidic residues" evidence="1">
    <location>
        <begin position="178"/>
        <end position="188"/>
    </location>
</feature>
<organism evidence="3 4">
    <name type="scientific">Neurospora crassa (strain ATCC 24698 / 74-OR23-1A / CBS 708.71 / DSM 1257 / FGSC 987)</name>
    <dbReference type="NCBI Taxonomy" id="367110"/>
    <lineage>
        <taxon>Eukaryota</taxon>
        <taxon>Fungi</taxon>
        <taxon>Dikarya</taxon>
        <taxon>Ascomycota</taxon>
        <taxon>Pezizomycotina</taxon>
        <taxon>Sordariomycetes</taxon>
        <taxon>Sordariomycetidae</taxon>
        <taxon>Sordariales</taxon>
        <taxon>Sordariaceae</taxon>
        <taxon>Neurospora</taxon>
    </lineage>
</organism>
<dbReference type="InterPro" id="IPR046539">
    <property type="entry name" value="DUF6604"/>
</dbReference>
<reference evidence="3 4" key="1">
    <citation type="journal article" date="2003" name="Nature">
        <title>The genome sequence of the filamentous fungus Neurospora crassa.</title>
        <authorList>
            <person name="Galagan J.E."/>
            <person name="Calvo S.E."/>
            <person name="Borkovich K.A."/>
            <person name="Selker E.U."/>
            <person name="Read N.D."/>
            <person name="Jaffe D."/>
            <person name="FitzHugh W."/>
            <person name="Ma L.J."/>
            <person name="Smirnov S."/>
            <person name="Purcell S."/>
            <person name="Rehman B."/>
            <person name="Elkins T."/>
            <person name="Engels R."/>
            <person name="Wang S."/>
            <person name="Nielsen C.B."/>
            <person name="Butler J."/>
            <person name="Endrizzi M."/>
            <person name="Qui D."/>
            <person name="Ianakiev P."/>
            <person name="Bell-Pedersen D."/>
            <person name="Nelson M.A."/>
            <person name="Werner-Washburne M."/>
            <person name="Selitrennikoff C.P."/>
            <person name="Kinsey J.A."/>
            <person name="Braun E.L."/>
            <person name="Zelter A."/>
            <person name="Schulte U."/>
            <person name="Kothe G.O."/>
            <person name="Jedd G."/>
            <person name="Mewes W."/>
            <person name="Staben C."/>
            <person name="Marcotte E."/>
            <person name="Greenberg D."/>
            <person name="Roy A."/>
            <person name="Foley K."/>
            <person name="Naylor J."/>
            <person name="Stange-Thomann N."/>
            <person name="Barrett R."/>
            <person name="Gnerre S."/>
            <person name="Kamal M."/>
            <person name="Kamvysselis M."/>
            <person name="Mauceli E."/>
            <person name="Bielke C."/>
            <person name="Rudd S."/>
            <person name="Frishman D."/>
            <person name="Krystofova S."/>
            <person name="Rasmussen C."/>
            <person name="Metzenberg R.L."/>
            <person name="Perkins D.D."/>
            <person name="Kroken S."/>
            <person name="Cogoni C."/>
            <person name="Macino G."/>
            <person name="Catcheside D."/>
            <person name="Li W."/>
            <person name="Pratt R.J."/>
            <person name="Osmani S.A."/>
            <person name="DeSouza C.P."/>
            <person name="Glass L."/>
            <person name="Orbach M.J."/>
            <person name="Berglund J.A."/>
            <person name="Voelker R."/>
            <person name="Yarden O."/>
            <person name="Plamann M."/>
            <person name="Seiler S."/>
            <person name="Dunlap J."/>
            <person name="Radford A."/>
            <person name="Aramayo R."/>
            <person name="Natvig D.O."/>
            <person name="Alex L.A."/>
            <person name="Mannhaupt G."/>
            <person name="Ebbole D.J."/>
            <person name="Freitag M."/>
            <person name="Paulsen I."/>
            <person name="Sachs M.S."/>
            <person name="Lander E.S."/>
            <person name="Nusbaum C."/>
            <person name="Birren B."/>
        </authorList>
    </citation>
    <scope>NUCLEOTIDE SEQUENCE [LARGE SCALE GENOMIC DNA]</scope>
    <source>
        <strain evidence="4">ATCC 24698 / 74-OR23-1A / CBS 708.71 / DSM 1257 / FGSC 987</strain>
    </source>
</reference>
<sequence>MTMTMTTPTTTESRPYLYAKYRYQISPLVYWVLQTSTALVWSLPSSHPDAPDVPLGDPHITLSNLVALSKFIGKHVAPGDVPTAILGLFLSVTVAVYDCQAALQRIATKKTHPDVENGISSLETFAEALGDCYRALGGWDWALHDHTPLDSLSRCLPLTKGNVDCLVIKEFVALDPPEASEADQDSEQETSQQAGPRLGHQRKQARPGKGKRGRRRKDKDTAKPKAKDIDKGPLPDVLSNRLLESFDVTLDQHGMTTGYIIAAYDLIKDCVEFRAYLQDLWYEVAYEGLHSAVAGALSNTALLLVQNGEDFLSVSADFPGRQAFHSVVSTVSSVLGFGAEREVTGANKGDTDLMDAKEMLLLHTYHDLLDFITDYQKNDNGKPTKRMMKEINNWNPDFDLRRATMGERLKWRRAYTINWLYDLASVLSNRLAQVTEVSAKRPGGGISRKEAQSARVLGLSSFAVLISLLATPDGKVGIRERILPHHVFQLQCIVDSLTVTKGWIHDLPKGHVFIAPPPADKFRPMRDVDLFLHGIGDARPGILTGFERLEALLRIEANLRPTSKKNPEFQETLEAVREICTQFLGKHPALGNRSRFSTTDSNALWHYSPYLCGVGLADALDAQFVAILYVWGHQMEPVMLMHLYHFLRQEGYLEKPVDLFESLQRLFPTSFFPNGEMPVSDHGNALADFLIDLENKDSRKKGKWRTLSGSGVPIHLTIPYESMLVLLREKSWNRYRVPDDHVALSSLLAKLRIAQTEHIIDHVTGKKRLKQTTLVKRAKAALVTEGLAEDLAEEKLLALADALEGVDCMQEQQAEDSHDIPPEISDCEWFDILKVDLTADVDGDHPLCGLNLAEVTWRMVNIFSCIEGELRRLRNKTYLSFCNDKGESDSGKYMYKETDARMLLVPMAMVNKDVQFFEVVAKTLAEEFTTLPDLIYWRELKLGTTGRSTSPQTTGHEATADATSASTVDKNAVHMDHCAVIKGVATEDGTMLIWN</sequence>
<dbReference type="PaxDb" id="5141-EFNCRP00000002670"/>
<feature type="compositionally biased region" description="Basic and acidic residues" evidence="1">
    <location>
        <begin position="218"/>
        <end position="233"/>
    </location>
</feature>
<evidence type="ECO:0000313" key="3">
    <source>
        <dbReference type="EMBL" id="EAA27487.3"/>
    </source>
</evidence>
<gene>
    <name evidence="3" type="ORF">NCU03437</name>
</gene>
<feature type="domain" description="DUF6604" evidence="2">
    <location>
        <begin position="58"/>
        <end position="310"/>
    </location>
</feature>
<dbReference type="AlphaFoldDB" id="Q1K5B5"/>
<name>Q1K5B5_NEUCR</name>
<dbReference type="EMBL" id="CM002237">
    <property type="protein sequence ID" value="EAA27487.3"/>
    <property type="molecule type" value="Genomic_DNA"/>
</dbReference>
<dbReference type="VEuPathDB" id="FungiDB:NCU03437"/>
<dbReference type="Pfam" id="PF20253">
    <property type="entry name" value="DUF6604"/>
    <property type="match status" value="1"/>
</dbReference>
<dbReference type="RefSeq" id="XP_956723.3">
    <property type="nucleotide sequence ID" value="XM_951630.3"/>
</dbReference>
<feature type="region of interest" description="Disordered" evidence="1">
    <location>
        <begin position="946"/>
        <end position="965"/>
    </location>
</feature>
<dbReference type="OrthoDB" id="5339038at2759"/>
<dbReference type="InterPro" id="IPR016864">
    <property type="entry name" value="UCP028035"/>
</dbReference>
<feature type="compositionally biased region" description="Basic residues" evidence="1">
    <location>
        <begin position="199"/>
        <end position="217"/>
    </location>
</feature>
<dbReference type="KEGG" id="ncr:NCU03437"/>